<feature type="compositionally biased region" description="Pro residues" evidence="1">
    <location>
        <begin position="18"/>
        <end position="38"/>
    </location>
</feature>
<keyword evidence="3" id="KW-1185">Reference proteome</keyword>
<feature type="compositionally biased region" description="Low complexity" evidence="1">
    <location>
        <begin position="67"/>
        <end position="78"/>
    </location>
</feature>
<dbReference type="Proteomes" id="UP000722485">
    <property type="component" value="Unassembled WGS sequence"/>
</dbReference>
<sequence>MRAAMRSVAQPLRLSTSPPLPPPPPPPSPPTTNPPFHPQRPEPHPEPPVTPSNTRPRVPLETQKMVLTTETGPLGTGTSQLGMAHRSLPMTRHPPSPSPPRAPDARHPAAATDAIDATATSCCRYCMMMIPKTCEEQRLVCLLDPDGFGLALFLRGNSIVAIAALVVHTAMGSRFTSRPPHWSSPRRTPNITLLLLRITVVAVTPPPLASLPPDHNDLQLQPRFSACTSPESAVCDPSWAPSFALDVHHIVRQRPDVRPQVAVGGLSKPRAA</sequence>
<feature type="region of interest" description="Disordered" evidence="1">
    <location>
        <begin position="1"/>
        <end position="107"/>
    </location>
</feature>
<gene>
    <name evidence="2" type="ORF">G7Z17_g12094</name>
</gene>
<proteinExistence type="predicted"/>
<feature type="compositionally biased region" description="Pro residues" evidence="1">
    <location>
        <begin position="92"/>
        <end position="102"/>
    </location>
</feature>
<name>A0A9P5GZQ9_9HYPO</name>
<reference evidence="2" key="1">
    <citation type="submission" date="2020-03" db="EMBL/GenBank/DDBJ databases">
        <title>Draft Genome Sequence of Cylindrodendrum hubeiense.</title>
        <authorList>
            <person name="Buettner E."/>
            <person name="Kellner H."/>
        </authorList>
    </citation>
    <scope>NUCLEOTIDE SEQUENCE</scope>
    <source>
        <strain evidence="2">IHI 201604</strain>
    </source>
</reference>
<comment type="caution">
    <text evidence="2">The sequence shown here is derived from an EMBL/GenBank/DDBJ whole genome shotgun (WGS) entry which is preliminary data.</text>
</comment>
<dbReference type="EMBL" id="JAANBB010000512">
    <property type="protein sequence ID" value="KAF7540916.1"/>
    <property type="molecule type" value="Genomic_DNA"/>
</dbReference>
<evidence type="ECO:0000256" key="1">
    <source>
        <dbReference type="SAM" id="MobiDB-lite"/>
    </source>
</evidence>
<dbReference type="AlphaFoldDB" id="A0A9P5GZQ9"/>
<evidence type="ECO:0000313" key="3">
    <source>
        <dbReference type="Proteomes" id="UP000722485"/>
    </source>
</evidence>
<dbReference type="OrthoDB" id="10460629at2759"/>
<evidence type="ECO:0000313" key="2">
    <source>
        <dbReference type="EMBL" id="KAF7540916.1"/>
    </source>
</evidence>
<accession>A0A9P5GZQ9</accession>
<organism evidence="2 3">
    <name type="scientific">Cylindrodendrum hubeiense</name>
    <dbReference type="NCBI Taxonomy" id="595255"/>
    <lineage>
        <taxon>Eukaryota</taxon>
        <taxon>Fungi</taxon>
        <taxon>Dikarya</taxon>
        <taxon>Ascomycota</taxon>
        <taxon>Pezizomycotina</taxon>
        <taxon>Sordariomycetes</taxon>
        <taxon>Hypocreomycetidae</taxon>
        <taxon>Hypocreales</taxon>
        <taxon>Nectriaceae</taxon>
        <taxon>Cylindrodendrum</taxon>
    </lineage>
</organism>
<protein>
    <submittedName>
        <fullName evidence="2">Uncharacterized protein</fullName>
    </submittedName>
</protein>